<feature type="domain" description="Extracellular endo-alpha-(1-&gt;5)-L-arabinanase C-terminal" evidence="8">
    <location>
        <begin position="404"/>
        <end position="502"/>
    </location>
</feature>
<dbReference type="Proteomes" id="UP000321798">
    <property type="component" value="Unassembled WGS sequence"/>
</dbReference>
<evidence type="ECO:0000313" key="11">
    <source>
        <dbReference type="Proteomes" id="UP000321798"/>
    </source>
</evidence>
<comment type="similarity">
    <text evidence="2">Belongs to the glycosyl hydrolase 43 family.</text>
</comment>
<proteinExistence type="inferred from homology"/>
<dbReference type="Pfam" id="PF13385">
    <property type="entry name" value="Laminin_G_3"/>
    <property type="match status" value="1"/>
</dbReference>
<feature type="signal peptide" evidence="7">
    <location>
        <begin position="1"/>
        <end position="26"/>
    </location>
</feature>
<dbReference type="GO" id="GO:0005975">
    <property type="term" value="P:carbohydrate metabolic process"/>
    <property type="evidence" value="ECO:0007669"/>
    <property type="project" value="InterPro"/>
</dbReference>
<dbReference type="InterPro" id="IPR006710">
    <property type="entry name" value="Glyco_hydro_43"/>
</dbReference>
<dbReference type="Pfam" id="PF04616">
    <property type="entry name" value="Glyco_hydro_43"/>
    <property type="match status" value="1"/>
</dbReference>
<evidence type="ECO:0000256" key="3">
    <source>
        <dbReference type="ARBA" id="ARBA00022801"/>
    </source>
</evidence>
<protein>
    <submittedName>
        <fullName evidence="10">Uncharacterized protein</fullName>
    </submittedName>
</protein>
<sequence>MSARTTVRHLATLSLVAALTATGAVAASAGPPRTPTPPTPTFADATVHDPSVVVADDEVWVFGSHLQVAKTDDLMAWEQVASGVNADNPIFDDVVSELAETFAWAQSDTLWAADVIQLGDGRFYMYYNACKGDSPRSALGVAVSDDVDGPYEDLGIVLRSGMWDQISEDGTVYDARVHPNVVDPDVFYDADGKLWMVYGSYSGGIFVLEMDPQTGKPLPDQGYGKHLVGGNHSRIEAPNVMYDEGAGYYYLFLSFGGLDATGGYNMRVARSLNPDGPYLDAEGNDMSEVKADPSLPLFDDASIEPYGVKIMGSYLFQREVGDPGTGLGVGYVSPGHNSTYVDEATGRKFLVFHSRFPGQGETHNVRVHEMFINSAGWPVVAPYRYADDGSTPAPLASAAATTSKTHVAKITREDAVGQYALIDHGKAINTTPVESVSVKLEKNGKVTGALKGTWTLKGSNRARIVSGGQTYDGVFTRQWEPDRQEWVVTFTVQSAAGVSLWGSHVDPLSAKAAVGAVKADLDLGDTSAVVADLTLPTVGTNGVAITWASSDAAVVSTTGEVTRPENGAGDATVTLTATITKDRRTATAAFTVTVLERTSGGTIGAWSFEGDLADSTGALPAATVTGARVDTTGGTVSYVEGVQGQAVHLDGASGVRLPDGLISGPTYTVSMWLRPDALTQFTSAFFGARDANSWVSVVPKGHDGVGGNTMVWSGSAWYDAGTPLQIPVGQWSHVALTVDSGDVTVYVDGVPQFTGTGFPDVFTTTTGTFAVGVNWWDTPFAGDVDELSVHGSALTAEEVAALATR</sequence>
<evidence type="ECO:0000313" key="10">
    <source>
        <dbReference type="EMBL" id="GEP68421.1"/>
    </source>
</evidence>
<dbReference type="Gene3D" id="2.60.120.200">
    <property type="match status" value="1"/>
</dbReference>
<dbReference type="InterPro" id="IPR023296">
    <property type="entry name" value="Glyco_hydro_beta-prop_sf"/>
</dbReference>
<keyword evidence="7" id="KW-0732">Signal</keyword>
<keyword evidence="11" id="KW-1185">Reference proteome</keyword>
<evidence type="ECO:0000256" key="7">
    <source>
        <dbReference type="SAM" id="SignalP"/>
    </source>
</evidence>
<feature type="active site" description="Proton acceptor" evidence="5">
    <location>
        <position position="49"/>
    </location>
</feature>
<evidence type="ECO:0000256" key="5">
    <source>
        <dbReference type="PIRSR" id="PIRSR606710-1"/>
    </source>
</evidence>
<feature type="chain" id="PRO_5022024814" evidence="7">
    <location>
        <begin position="27"/>
        <end position="805"/>
    </location>
</feature>
<dbReference type="Pfam" id="PF16369">
    <property type="entry name" value="GH43_C"/>
    <property type="match status" value="1"/>
</dbReference>
<keyword evidence="3" id="KW-0378">Hydrolase</keyword>
<dbReference type="EMBL" id="BKAL01000003">
    <property type="protein sequence ID" value="GEP68421.1"/>
    <property type="molecule type" value="Genomic_DNA"/>
</dbReference>
<comment type="pathway">
    <text evidence="1">Glycan metabolism; L-arabinan degradation.</text>
</comment>
<reference evidence="10 11" key="1">
    <citation type="submission" date="2019-07" db="EMBL/GenBank/DDBJ databases">
        <title>Whole genome shotgun sequence of Cellulomonas soli NBRC 109434.</title>
        <authorList>
            <person name="Hosoyama A."/>
            <person name="Uohara A."/>
            <person name="Ohji S."/>
            <person name="Ichikawa N."/>
        </authorList>
    </citation>
    <scope>NUCLEOTIDE SEQUENCE [LARGE SCALE GENOMIC DNA]</scope>
    <source>
        <strain evidence="10 11">NBRC 109434</strain>
    </source>
</reference>
<dbReference type="Gene3D" id="2.115.10.20">
    <property type="entry name" value="Glycosyl hydrolase domain, family 43"/>
    <property type="match status" value="1"/>
</dbReference>
<evidence type="ECO:0000256" key="1">
    <source>
        <dbReference type="ARBA" id="ARBA00004834"/>
    </source>
</evidence>
<evidence type="ECO:0000259" key="8">
    <source>
        <dbReference type="Pfam" id="PF16369"/>
    </source>
</evidence>
<dbReference type="GO" id="GO:0004553">
    <property type="term" value="F:hydrolase activity, hydrolyzing O-glycosyl compounds"/>
    <property type="evidence" value="ECO:0007669"/>
    <property type="project" value="InterPro"/>
</dbReference>
<dbReference type="Pfam" id="PF20578">
    <property type="entry name" value="aBig_2"/>
    <property type="match status" value="1"/>
</dbReference>
<dbReference type="CDD" id="cd18832">
    <property type="entry name" value="GH43_GsAbnA-like"/>
    <property type="match status" value="1"/>
</dbReference>
<gene>
    <name evidence="10" type="ORF">CSO01_11360</name>
</gene>
<keyword evidence="4" id="KW-0326">Glycosidase</keyword>
<dbReference type="PANTHER" id="PTHR43301">
    <property type="entry name" value="ARABINAN ENDO-1,5-ALPHA-L-ARABINOSIDASE"/>
    <property type="match status" value="1"/>
</dbReference>
<name>A0A512PB35_9CELL</name>
<dbReference type="SUPFAM" id="SSF49899">
    <property type="entry name" value="Concanavalin A-like lectins/glucanases"/>
    <property type="match status" value="1"/>
</dbReference>
<organism evidence="10 11">
    <name type="scientific">Cellulomonas soli</name>
    <dbReference type="NCBI Taxonomy" id="931535"/>
    <lineage>
        <taxon>Bacteria</taxon>
        <taxon>Bacillati</taxon>
        <taxon>Actinomycetota</taxon>
        <taxon>Actinomycetes</taxon>
        <taxon>Micrococcales</taxon>
        <taxon>Cellulomonadaceae</taxon>
        <taxon>Cellulomonas</taxon>
    </lineage>
</organism>
<dbReference type="RefSeq" id="WP_179561570.1">
    <property type="nucleotide sequence ID" value="NZ_BAABBJ010000009.1"/>
</dbReference>
<dbReference type="SUPFAM" id="SSF75005">
    <property type="entry name" value="Arabinanase/levansucrase/invertase"/>
    <property type="match status" value="1"/>
</dbReference>
<dbReference type="InterPro" id="IPR046780">
    <property type="entry name" value="aBig_2"/>
</dbReference>
<dbReference type="Gene3D" id="2.40.128.10">
    <property type="match status" value="1"/>
</dbReference>
<comment type="caution">
    <text evidence="10">The sequence shown here is derived from an EMBL/GenBank/DDBJ whole genome shotgun (WGS) entry which is preliminary data.</text>
</comment>
<accession>A0A512PB35</accession>
<feature type="site" description="Important for catalytic activity, responsible for pKa modulation of the active site Glu and correct orientation of both the proton donor and substrate" evidence="6">
    <location>
        <position position="183"/>
    </location>
</feature>
<dbReference type="AlphaFoldDB" id="A0A512PB35"/>
<feature type="active site" description="Proton donor" evidence="5">
    <location>
        <position position="236"/>
    </location>
</feature>
<evidence type="ECO:0000256" key="2">
    <source>
        <dbReference type="ARBA" id="ARBA00009865"/>
    </source>
</evidence>
<evidence type="ECO:0000256" key="6">
    <source>
        <dbReference type="PIRSR" id="PIRSR606710-2"/>
    </source>
</evidence>
<dbReference type="PANTHER" id="PTHR43301:SF3">
    <property type="entry name" value="ARABINAN ENDO-1,5-ALPHA-L-ARABINOSIDASE A-RELATED"/>
    <property type="match status" value="1"/>
</dbReference>
<evidence type="ECO:0000256" key="4">
    <source>
        <dbReference type="ARBA" id="ARBA00023295"/>
    </source>
</evidence>
<dbReference type="InterPro" id="IPR013320">
    <property type="entry name" value="ConA-like_dom_sf"/>
</dbReference>
<dbReference type="InterPro" id="IPR032291">
    <property type="entry name" value="Abn2_C"/>
</dbReference>
<feature type="domain" description="Atrophied bacterial Ig" evidence="9">
    <location>
        <begin position="516"/>
        <end position="596"/>
    </location>
</feature>
<evidence type="ECO:0000259" key="9">
    <source>
        <dbReference type="Pfam" id="PF20578"/>
    </source>
</evidence>
<dbReference type="InterPro" id="IPR050727">
    <property type="entry name" value="GH43_arabinanases"/>
</dbReference>